<dbReference type="RefSeq" id="WP_067870966.1">
    <property type="nucleotide sequence ID" value="NZ_JAAXOP010000023.1"/>
</dbReference>
<gene>
    <name evidence="2" type="ORF">HGA08_27865</name>
</gene>
<feature type="region of interest" description="Disordered" evidence="1">
    <location>
        <begin position="233"/>
        <end position="263"/>
    </location>
</feature>
<evidence type="ECO:0000256" key="1">
    <source>
        <dbReference type="SAM" id="MobiDB-lite"/>
    </source>
</evidence>
<feature type="compositionally biased region" description="Basic residues" evidence="1">
    <location>
        <begin position="200"/>
        <end position="209"/>
    </location>
</feature>
<dbReference type="EMBL" id="JAAXOP010000023">
    <property type="protein sequence ID" value="NKY54016.1"/>
    <property type="molecule type" value="Genomic_DNA"/>
</dbReference>
<evidence type="ECO:0000313" key="2">
    <source>
        <dbReference type="EMBL" id="NKY54016.1"/>
    </source>
</evidence>
<organism evidence="2 3">
    <name type="scientific">Nocardia vermiculata</name>
    <dbReference type="NCBI Taxonomy" id="257274"/>
    <lineage>
        <taxon>Bacteria</taxon>
        <taxon>Bacillati</taxon>
        <taxon>Actinomycetota</taxon>
        <taxon>Actinomycetes</taxon>
        <taxon>Mycobacteriales</taxon>
        <taxon>Nocardiaceae</taxon>
        <taxon>Nocardia</taxon>
    </lineage>
</organism>
<proteinExistence type="predicted"/>
<keyword evidence="3" id="KW-1185">Reference proteome</keyword>
<evidence type="ECO:0000313" key="3">
    <source>
        <dbReference type="Proteomes" id="UP000565711"/>
    </source>
</evidence>
<reference evidence="2 3" key="1">
    <citation type="submission" date="2020-04" db="EMBL/GenBank/DDBJ databases">
        <title>MicrobeNet Type strains.</title>
        <authorList>
            <person name="Nicholson A.C."/>
        </authorList>
    </citation>
    <scope>NUCLEOTIDE SEQUENCE [LARGE SCALE GENOMIC DNA]</scope>
    <source>
        <strain evidence="2 3">JCM 12354</strain>
    </source>
</reference>
<dbReference type="Gene3D" id="1.20.120.330">
    <property type="entry name" value="Nucleotidyltransferases domain 2"/>
    <property type="match status" value="1"/>
</dbReference>
<dbReference type="Proteomes" id="UP000565711">
    <property type="component" value="Unassembled WGS sequence"/>
</dbReference>
<protein>
    <submittedName>
        <fullName evidence="2">Uncharacterized protein</fullName>
    </submittedName>
</protein>
<dbReference type="AlphaFoldDB" id="A0A846Y3D3"/>
<accession>A0A846Y3D3</accession>
<sequence>MDWKSVAGLGVEVGVNVAVSRFAPGVGGSIVGGLAGGAAKSLTESTLKGQGIDVEDATKSALFGAGGSLAGHGAASGIGALSRVGAKRVGAELGQANKLVSDATKAGDELTKAKDGLTSAKKGLADARNDLAKINRALHPIDYKKALDSVKQAKTAVQQAGAKVGPARMKQVDADLLASRSRSSISGMQRRQKALDAAGKHLRGGKGKASKQDSFEAGGWGNTGLRALGGSIAAGRADGRNPAQSSPGNGKGGGKDKPGKTGPQLQQIEVAWGGAKYMKGEQKEPFAPDPNYKTSGSTTGFLLYPVGVNQQIRDWYVG</sequence>
<comment type="caution">
    <text evidence="2">The sequence shown here is derived from an EMBL/GenBank/DDBJ whole genome shotgun (WGS) entry which is preliminary data.</text>
</comment>
<feature type="compositionally biased region" description="Polar residues" evidence="1">
    <location>
        <begin position="180"/>
        <end position="189"/>
    </location>
</feature>
<feature type="region of interest" description="Disordered" evidence="1">
    <location>
        <begin position="180"/>
        <end position="220"/>
    </location>
</feature>
<name>A0A846Y3D3_9NOCA</name>